<dbReference type="InterPro" id="IPR050722">
    <property type="entry name" value="Pyruvate:ferred/Flavod_OxRd"/>
</dbReference>
<dbReference type="InterPro" id="IPR019752">
    <property type="entry name" value="Pyrv/ketoisovalerate_OxRed_cat"/>
</dbReference>
<feature type="domain" description="Pyruvate/ketoisovalerate oxidoreductase catalytic" evidence="2">
    <location>
        <begin position="20"/>
        <end position="207"/>
    </location>
</feature>
<dbReference type="RefSeq" id="WP_216938637.1">
    <property type="nucleotide sequence ID" value="NZ_CP077062.1"/>
</dbReference>
<reference evidence="5" key="1">
    <citation type="submission" date="2021-06" db="EMBL/GenBank/DDBJ databases">
        <title>Complete genome sequence of Nocardioides sp. G188.</title>
        <authorList>
            <person name="Im W.-T."/>
        </authorList>
    </citation>
    <scope>NUCLEOTIDE SEQUENCE</scope>
    <source>
        <strain evidence="5">G188</strain>
    </source>
</reference>
<gene>
    <name evidence="5" type="ORF">KRR39_16735</name>
</gene>
<dbReference type="Pfam" id="PF01558">
    <property type="entry name" value="POR"/>
    <property type="match status" value="1"/>
</dbReference>
<sequence>MTKQVKQLDRVIIRFAGDSGDGMQLTGDRFTQETASFGNDLSTLPNFPAEIRAPQGTLPGVSSFQVHFADHDILTPGDSPDVLVAMNPAALKANLADIKKGATIIVDSHDFTTRNLNKAAYAENPLENDSLAEYDVHAFELTDMTVEAVKEFGLSRKDASRAKNMFALGLLSWMYGRPTESTISFLERRFAKAPDIRDANITAFNAGWYFGETTEAFVVQYEIKPAPMRAGTYRNITGNLALAYGLIAGSTQSGLPLFLGSYPITPASDILHELSKHKRFGVTTFQAEDEIAGIGAALGAAFGGSLGVTTTSGPGIALKSETIGLGVMMELPLLVVDVQRGGPSTGLPTKTEQADLLQAMFGRNGESPVPIIAPQSPGDCFDAALEATRIAVTYRTPVMLLSDGYLANGSEPWQIPEVADLPRIDPAFATETNHEDAKGKAEFWPYLRDEETLARPWAVPGTAGLEHRIGGLEKGEGHGNISYDPANHDFMVRTRAAKVERIADSIPPMEVDDPSGRARVLVLGWGSTYGPIGAAVRAVRVAGQEVAQAHLRHLNPFPKDLGEILKRYDAVMVPEMNLGQLSMLLRAKYLVDVVGYNHVRGLPLRAAELADAITDLITSTDDLVEPVETSEEALR</sequence>
<name>A0A975SWI6_9ACTN</name>
<dbReference type="GO" id="GO:0006979">
    <property type="term" value="P:response to oxidative stress"/>
    <property type="evidence" value="ECO:0007669"/>
    <property type="project" value="TreeGrafter"/>
</dbReference>
<evidence type="ECO:0000313" key="6">
    <source>
        <dbReference type="Proteomes" id="UP000683575"/>
    </source>
</evidence>
<organism evidence="5 6">
    <name type="scientific">Nocardioides panacis</name>
    <dbReference type="NCBI Taxonomy" id="2849501"/>
    <lineage>
        <taxon>Bacteria</taxon>
        <taxon>Bacillati</taxon>
        <taxon>Actinomycetota</taxon>
        <taxon>Actinomycetes</taxon>
        <taxon>Propionibacteriales</taxon>
        <taxon>Nocardioidaceae</taxon>
        <taxon>Nocardioides</taxon>
    </lineage>
</organism>
<evidence type="ECO:0000259" key="4">
    <source>
        <dbReference type="Pfam" id="PF17147"/>
    </source>
</evidence>
<dbReference type="InterPro" id="IPR002880">
    <property type="entry name" value="Pyrv_Fd/Flavodoxin_OxRdtase_N"/>
</dbReference>
<dbReference type="EMBL" id="CP077062">
    <property type="protein sequence ID" value="QWZ07126.1"/>
    <property type="molecule type" value="Genomic_DNA"/>
</dbReference>
<evidence type="ECO:0000256" key="1">
    <source>
        <dbReference type="ARBA" id="ARBA00023002"/>
    </source>
</evidence>
<dbReference type="KEGG" id="nps:KRR39_16735"/>
<dbReference type="GO" id="GO:0016903">
    <property type="term" value="F:oxidoreductase activity, acting on the aldehyde or oxo group of donors"/>
    <property type="evidence" value="ECO:0007669"/>
    <property type="project" value="InterPro"/>
</dbReference>
<keyword evidence="1" id="KW-0560">Oxidoreductase</keyword>
<dbReference type="NCBIfam" id="TIGR03710">
    <property type="entry name" value="OAFO_sf"/>
    <property type="match status" value="1"/>
</dbReference>
<dbReference type="AlphaFoldDB" id="A0A975SWI6"/>
<evidence type="ECO:0000259" key="2">
    <source>
        <dbReference type="Pfam" id="PF01558"/>
    </source>
</evidence>
<protein>
    <submittedName>
        <fullName evidence="5">2-oxoacid:acceptor oxidoreductase subunit alpha</fullName>
    </submittedName>
</protein>
<dbReference type="InterPro" id="IPR022367">
    <property type="entry name" value="2-oxoacid/accept_OxRdtase_asu"/>
</dbReference>
<dbReference type="Pfam" id="PF01855">
    <property type="entry name" value="POR_N"/>
    <property type="match status" value="1"/>
</dbReference>
<dbReference type="Pfam" id="PF17147">
    <property type="entry name" value="PFOR_II"/>
    <property type="match status" value="1"/>
</dbReference>
<feature type="domain" description="Pyruvate:ferredoxin oxidoreductase core" evidence="4">
    <location>
        <begin position="518"/>
        <end position="583"/>
    </location>
</feature>
<dbReference type="FunFam" id="3.40.50.970:FF:000022">
    <property type="entry name" value="2-oxoglutarate ferredoxin oxidoreductase alpha subunit"/>
    <property type="match status" value="1"/>
</dbReference>
<proteinExistence type="predicted"/>
<dbReference type="PANTHER" id="PTHR32154">
    <property type="entry name" value="PYRUVATE-FLAVODOXIN OXIDOREDUCTASE-RELATED"/>
    <property type="match status" value="1"/>
</dbReference>
<dbReference type="Proteomes" id="UP000683575">
    <property type="component" value="Chromosome"/>
</dbReference>
<evidence type="ECO:0000259" key="3">
    <source>
        <dbReference type="Pfam" id="PF01855"/>
    </source>
</evidence>
<dbReference type="InterPro" id="IPR033412">
    <property type="entry name" value="PFOR_II"/>
</dbReference>
<keyword evidence="6" id="KW-1185">Reference proteome</keyword>
<dbReference type="CDD" id="cd07034">
    <property type="entry name" value="TPP_PYR_PFOR_IOR-alpha_like"/>
    <property type="match status" value="1"/>
</dbReference>
<dbReference type="FunFam" id="3.40.920.10:FF:000002">
    <property type="entry name" value="2-oxoglutarate oxidoreductase, alpha subunit"/>
    <property type="match status" value="1"/>
</dbReference>
<feature type="domain" description="Pyruvate flavodoxin/ferredoxin oxidoreductase pyrimidine binding" evidence="3">
    <location>
        <begin position="258"/>
        <end position="473"/>
    </location>
</feature>
<accession>A0A975SWI6</accession>
<dbReference type="PANTHER" id="PTHR32154:SF20">
    <property type="entry name" value="2-OXOGLUTARATE OXIDOREDUCTASE SUBUNIT KORA"/>
    <property type="match status" value="1"/>
</dbReference>
<evidence type="ECO:0000313" key="5">
    <source>
        <dbReference type="EMBL" id="QWZ07126.1"/>
    </source>
</evidence>